<reference evidence="3 4" key="1">
    <citation type="submission" date="2019-08" db="EMBL/GenBank/DDBJ databases">
        <title>A chromosome-level genome assembly, high-density linkage maps, and genome scans reveal the genomic architecture of hybrid incompatibilities underlying speciation via character displacement in darters (Percidae: Etheostominae).</title>
        <authorList>
            <person name="Moran R.L."/>
            <person name="Catchen J.M."/>
            <person name="Fuller R.C."/>
        </authorList>
    </citation>
    <scope>NUCLEOTIDE SEQUENCE [LARGE SCALE GENOMIC DNA]</scope>
    <source>
        <strain evidence="3">EspeVRDwgs_2016</strain>
        <tissue evidence="3">Muscle</tissue>
    </source>
</reference>
<feature type="non-terminal residue" evidence="3">
    <location>
        <position position="345"/>
    </location>
</feature>
<evidence type="ECO:0000313" key="4">
    <source>
        <dbReference type="Proteomes" id="UP000327493"/>
    </source>
</evidence>
<dbReference type="GO" id="GO:0005856">
    <property type="term" value="C:cytoskeleton"/>
    <property type="evidence" value="ECO:0007669"/>
    <property type="project" value="TreeGrafter"/>
</dbReference>
<dbReference type="InterPro" id="IPR044822">
    <property type="entry name" value="Myb_DNA-bind_4"/>
</dbReference>
<feature type="compositionally biased region" description="Low complexity" evidence="1">
    <location>
        <begin position="332"/>
        <end position="345"/>
    </location>
</feature>
<dbReference type="PANTHER" id="PTHR38709">
    <property type="entry name" value="SI:CH73-193C12.2-RELATED"/>
    <property type="match status" value="1"/>
</dbReference>
<feature type="domain" description="Myb/SANT-like DNA-binding" evidence="2">
    <location>
        <begin position="26"/>
        <end position="107"/>
    </location>
</feature>
<proteinExistence type="predicted"/>
<protein>
    <recommendedName>
        <fullName evidence="2">Myb/SANT-like DNA-binding domain-containing protein</fullName>
    </recommendedName>
</protein>
<comment type="caution">
    <text evidence="3">The sequence shown here is derived from an EMBL/GenBank/DDBJ whole genome shotgun (WGS) entry which is preliminary data.</text>
</comment>
<accession>A0A5J5CE63</accession>
<dbReference type="PANTHER" id="PTHR38709:SF1">
    <property type="entry name" value="DREBRIN"/>
    <property type="match status" value="1"/>
</dbReference>
<sequence length="345" mass="39395">MEIEDHSYAGTTYDKVNPVEFTYKMSANEIEEFVKLRVSNHYLFSGRRNTSMWAWRAILKHMGLQHKMTHSQASKKWENLKKRYKDLKNPPDGVKVFPETWPYFSLIKDAMEGRLESSAPILKTLPTNGDFLPIYKPKKRKASMVINSPVALLAGGPEIEVSLNGGEDEEAVQDEGSQGMDHMDNERQVMEREKRVLERERLVLQRERAVLDREVAALDRDRASLERERATIEREKAVMERERAMVERDRDAVSRDRLALEQEKARLEKVKERTEEVTEESSMVNNADVLDRKERFLNLVTPGTSVPEAPEDPENPEVPDAPEISPEALDASLGVVSGMRGSSSS</sequence>
<keyword evidence="4" id="KW-1185">Reference proteome</keyword>
<organism evidence="3 4">
    <name type="scientific">Etheostoma spectabile</name>
    <name type="common">orangethroat darter</name>
    <dbReference type="NCBI Taxonomy" id="54343"/>
    <lineage>
        <taxon>Eukaryota</taxon>
        <taxon>Metazoa</taxon>
        <taxon>Chordata</taxon>
        <taxon>Craniata</taxon>
        <taxon>Vertebrata</taxon>
        <taxon>Euteleostomi</taxon>
        <taxon>Actinopterygii</taxon>
        <taxon>Neopterygii</taxon>
        <taxon>Teleostei</taxon>
        <taxon>Neoteleostei</taxon>
        <taxon>Acanthomorphata</taxon>
        <taxon>Eupercaria</taxon>
        <taxon>Perciformes</taxon>
        <taxon>Percoidei</taxon>
        <taxon>Percidae</taxon>
        <taxon>Etheostomatinae</taxon>
        <taxon>Etheostoma</taxon>
    </lineage>
</organism>
<gene>
    <name evidence="3" type="ORF">FQN60_005769</name>
</gene>
<dbReference type="EMBL" id="VOFY01000023">
    <property type="protein sequence ID" value="KAA8580234.1"/>
    <property type="molecule type" value="Genomic_DNA"/>
</dbReference>
<evidence type="ECO:0000256" key="1">
    <source>
        <dbReference type="SAM" id="MobiDB-lite"/>
    </source>
</evidence>
<evidence type="ECO:0000259" key="2">
    <source>
        <dbReference type="Pfam" id="PF13837"/>
    </source>
</evidence>
<feature type="region of interest" description="Disordered" evidence="1">
    <location>
        <begin position="268"/>
        <end position="345"/>
    </location>
</feature>
<name>A0A5J5CE63_9PERO</name>
<dbReference type="Proteomes" id="UP000327493">
    <property type="component" value="Chromosome 23"/>
</dbReference>
<evidence type="ECO:0000313" key="3">
    <source>
        <dbReference type="EMBL" id="KAA8580234.1"/>
    </source>
</evidence>
<dbReference type="AlphaFoldDB" id="A0A5J5CE63"/>
<dbReference type="Pfam" id="PF13837">
    <property type="entry name" value="Myb_DNA-bind_4"/>
    <property type="match status" value="1"/>
</dbReference>